<name>A0ABV7WTC7_9GAMM</name>
<keyword evidence="3" id="KW-1185">Reference proteome</keyword>
<feature type="transmembrane region" description="Helical" evidence="1">
    <location>
        <begin position="248"/>
        <end position="266"/>
    </location>
</feature>
<keyword evidence="1" id="KW-1133">Transmembrane helix</keyword>
<comment type="caution">
    <text evidence="2">The sequence shown here is derived from an EMBL/GenBank/DDBJ whole genome shotgun (WGS) entry which is preliminary data.</text>
</comment>
<dbReference type="RefSeq" id="WP_290282010.1">
    <property type="nucleotide sequence ID" value="NZ_JAUFQI010000001.1"/>
</dbReference>
<dbReference type="Proteomes" id="UP001595710">
    <property type="component" value="Unassembled WGS sequence"/>
</dbReference>
<feature type="transmembrane region" description="Helical" evidence="1">
    <location>
        <begin position="272"/>
        <end position="289"/>
    </location>
</feature>
<protein>
    <recommendedName>
        <fullName evidence="4">SMODS and SLOG-associating 2TM effector domain-containing protein</fullName>
    </recommendedName>
</protein>
<keyword evidence="1" id="KW-0812">Transmembrane</keyword>
<keyword evidence="1" id="KW-0472">Membrane</keyword>
<organism evidence="2 3">
    <name type="scientific">Reinekea marina</name>
    <dbReference type="NCBI Taxonomy" id="1310421"/>
    <lineage>
        <taxon>Bacteria</taxon>
        <taxon>Pseudomonadati</taxon>
        <taxon>Pseudomonadota</taxon>
        <taxon>Gammaproteobacteria</taxon>
        <taxon>Oceanospirillales</taxon>
        <taxon>Saccharospirillaceae</taxon>
        <taxon>Reinekea</taxon>
    </lineage>
</organism>
<accession>A0ABV7WTC7</accession>
<dbReference type="EMBL" id="JBHRYN010000013">
    <property type="protein sequence ID" value="MFC3702540.1"/>
    <property type="molecule type" value="Genomic_DNA"/>
</dbReference>
<evidence type="ECO:0000313" key="2">
    <source>
        <dbReference type="EMBL" id="MFC3702540.1"/>
    </source>
</evidence>
<evidence type="ECO:0008006" key="4">
    <source>
        <dbReference type="Google" id="ProtNLM"/>
    </source>
</evidence>
<proteinExistence type="predicted"/>
<sequence length="459" mass="54214">MVYFRLLDKFHIEIESKITRESSDSKLQVYFFLPDQLGVNAYTFTDDMFYQSMVTEQGYFYGNPNLVKSHVQISKLGRIRTDNNDNHNAYWKQVSLLSVQWRKAIKSTFRDIVKTENSELLEETLSHLKHLFKLLREVEPKKEQARFYRTFQFLDSHLSWYLQQKLITLSIELKGLKSLPKDAWKDSVNGLIESEKAYYHDKGFREYEASEEGADKLLWRMKQVQRYLDHPILLNTSRKPVGIFTEQMVFGLAAAASMAFATAIAFYTQKQFGNFSTTFFYALVISYILKDRLKDLSRSFIYKVLSKRFYSYKYAVRTKDNNTRVATIKDACGFLKKDKVPENILDIREKNLLTSRKAEEPHVFLYKKSFTLSSSSFTSEHDKMYDNIKLNLARMIRNFPDTRKNIYFYEDGKTKKFVGRQKFAINVCITFKSSSSDILKYYRLMINKKGVYRIEELKE</sequence>
<evidence type="ECO:0000313" key="3">
    <source>
        <dbReference type="Proteomes" id="UP001595710"/>
    </source>
</evidence>
<reference evidence="3" key="1">
    <citation type="journal article" date="2019" name="Int. J. Syst. Evol. Microbiol.">
        <title>The Global Catalogue of Microorganisms (GCM) 10K type strain sequencing project: providing services to taxonomists for standard genome sequencing and annotation.</title>
        <authorList>
            <consortium name="The Broad Institute Genomics Platform"/>
            <consortium name="The Broad Institute Genome Sequencing Center for Infectious Disease"/>
            <person name="Wu L."/>
            <person name="Ma J."/>
        </authorList>
    </citation>
    <scope>NUCLEOTIDE SEQUENCE [LARGE SCALE GENOMIC DNA]</scope>
    <source>
        <strain evidence="3">CECT 8288</strain>
    </source>
</reference>
<gene>
    <name evidence="2" type="ORF">ACFOND_12910</name>
</gene>
<evidence type="ECO:0000256" key="1">
    <source>
        <dbReference type="SAM" id="Phobius"/>
    </source>
</evidence>